<dbReference type="Proteomes" id="UP000539599">
    <property type="component" value="Unassembled WGS sequence"/>
</dbReference>
<gene>
    <name evidence="2" type="primary">Efcab9</name>
    <name evidence="2" type="ORF">SAGSER_R13730</name>
</gene>
<keyword evidence="3" id="KW-1185">Reference proteome</keyword>
<dbReference type="PROSITE" id="PS50222">
    <property type="entry name" value="EF_HAND_2"/>
    <property type="match status" value="2"/>
</dbReference>
<proteinExistence type="predicted"/>
<dbReference type="GO" id="GO:0097228">
    <property type="term" value="C:sperm principal piece"/>
    <property type="evidence" value="ECO:0007669"/>
    <property type="project" value="TreeGrafter"/>
</dbReference>
<accession>A0A7L2HJG3</accession>
<protein>
    <submittedName>
        <fullName evidence="2">EFCB9 protein</fullName>
    </submittedName>
</protein>
<feature type="domain" description="EF-hand" evidence="1">
    <location>
        <begin position="134"/>
        <end position="169"/>
    </location>
</feature>
<dbReference type="GO" id="GO:0005737">
    <property type="term" value="C:cytoplasm"/>
    <property type="evidence" value="ECO:0007669"/>
    <property type="project" value="TreeGrafter"/>
</dbReference>
<evidence type="ECO:0000313" key="3">
    <source>
        <dbReference type="Proteomes" id="UP000539599"/>
    </source>
</evidence>
<dbReference type="PANTHER" id="PTHR47065:SF1">
    <property type="entry name" value="EF-HAND CALCIUM-BINDING DOMAIN-CONTAINING PROTEIN 9"/>
    <property type="match status" value="1"/>
</dbReference>
<feature type="domain" description="EF-hand" evidence="1">
    <location>
        <begin position="58"/>
        <end position="93"/>
    </location>
</feature>
<sequence>KLKSGCFLQHLHLDEVYCLLSVRNAVALAEYFQLLDIHRKNYLNDLQFYCFLCYVTDLNKDQIMLLFDLLDQNVRGRICFNEFYMVACTLLPHENHLEKQFIHQRAGSAFQLLDVDRDNMIDFNEFEAKKFLFNIQKEVKKIFKDVDISGDEQLNYREFKMFAVFCTDKQQQKEEGDHEQPPSRTSEL</sequence>
<dbReference type="InterPro" id="IPR011992">
    <property type="entry name" value="EF-hand-dom_pair"/>
</dbReference>
<dbReference type="Pfam" id="PF13499">
    <property type="entry name" value="EF-hand_7"/>
    <property type="match status" value="1"/>
</dbReference>
<feature type="non-terminal residue" evidence="2">
    <location>
        <position position="1"/>
    </location>
</feature>
<dbReference type="SMART" id="SM00054">
    <property type="entry name" value="EFh"/>
    <property type="match status" value="3"/>
</dbReference>
<dbReference type="GO" id="GO:0005509">
    <property type="term" value="F:calcium ion binding"/>
    <property type="evidence" value="ECO:0007669"/>
    <property type="project" value="InterPro"/>
</dbReference>
<dbReference type="InterPro" id="IPR002048">
    <property type="entry name" value="EF_hand_dom"/>
</dbReference>
<dbReference type="Gene3D" id="1.10.238.10">
    <property type="entry name" value="EF-hand"/>
    <property type="match status" value="2"/>
</dbReference>
<dbReference type="CDD" id="cd00051">
    <property type="entry name" value="EFh"/>
    <property type="match status" value="1"/>
</dbReference>
<dbReference type="EMBL" id="VWYJ01016754">
    <property type="protein sequence ID" value="NXQ98856.1"/>
    <property type="molecule type" value="Genomic_DNA"/>
</dbReference>
<organism evidence="2 3">
    <name type="scientific">Sagittarius serpentarius</name>
    <name type="common">Secretary bird</name>
    <dbReference type="NCBI Taxonomy" id="56258"/>
    <lineage>
        <taxon>Eukaryota</taxon>
        <taxon>Metazoa</taxon>
        <taxon>Chordata</taxon>
        <taxon>Craniata</taxon>
        <taxon>Vertebrata</taxon>
        <taxon>Euteleostomi</taxon>
        <taxon>Archelosauria</taxon>
        <taxon>Archosauria</taxon>
        <taxon>Dinosauria</taxon>
        <taxon>Saurischia</taxon>
        <taxon>Theropoda</taxon>
        <taxon>Coelurosauria</taxon>
        <taxon>Aves</taxon>
        <taxon>Neognathae</taxon>
        <taxon>Neoaves</taxon>
        <taxon>Telluraves</taxon>
        <taxon>Accipitrimorphae</taxon>
        <taxon>Accipitriformes</taxon>
        <taxon>Sagittariidae</taxon>
        <taxon>Sagittarius</taxon>
    </lineage>
</organism>
<name>A0A7L2HJG3_SAGSE</name>
<reference evidence="2 3" key="1">
    <citation type="submission" date="2019-09" db="EMBL/GenBank/DDBJ databases">
        <title>Bird 10,000 Genomes (B10K) Project - Family phase.</title>
        <authorList>
            <person name="Zhang G."/>
        </authorList>
    </citation>
    <scope>NUCLEOTIDE SEQUENCE [LARGE SCALE GENOMIC DNA]</scope>
    <source>
        <strain evidence="2">B10K-DU-011-38</strain>
        <tissue evidence="2">Muscle</tissue>
    </source>
</reference>
<dbReference type="AlphaFoldDB" id="A0A7L2HJG3"/>
<dbReference type="PANTHER" id="PTHR47065">
    <property type="entry name" value="EF-HAND CALCIUM-BINDING DOMAIN-CONTAINING PROTEIN 9"/>
    <property type="match status" value="1"/>
</dbReference>
<dbReference type="SUPFAM" id="SSF47473">
    <property type="entry name" value="EF-hand"/>
    <property type="match status" value="1"/>
</dbReference>
<dbReference type="GO" id="GO:0030317">
    <property type="term" value="P:flagellated sperm motility"/>
    <property type="evidence" value="ECO:0007669"/>
    <property type="project" value="TreeGrafter"/>
</dbReference>
<comment type="caution">
    <text evidence="2">The sequence shown here is derived from an EMBL/GenBank/DDBJ whole genome shotgun (WGS) entry which is preliminary data.</text>
</comment>
<dbReference type="InterPro" id="IPR042798">
    <property type="entry name" value="EFCAB9"/>
</dbReference>
<evidence type="ECO:0000313" key="2">
    <source>
        <dbReference type="EMBL" id="NXQ98856.1"/>
    </source>
</evidence>
<evidence type="ECO:0000259" key="1">
    <source>
        <dbReference type="PROSITE" id="PS50222"/>
    </source>
</evidence>
<dbReference type="GO" id="GO:0061891">
    <property type="term" value="F:calcium ion sensor activity"/>
    <property type="evidence" value="ECO:0007669"/>
    <property type="project" value="TreeGrafter"/>
</dbReference>
<feature type="non-terminal residue" evidence="2">
    <location>
        <position position="188"/>
    </location>
</feature>